<evidence type="ECO:0000256" key="1">
    <source>
        <dbReference type="SAM" id="Phobius"/>
    </source>
</evidence>
<evidence type="ECO:0000313" key="2">
    <source>
        <dbReference type="EMBL" id="BCX48304.1"/>
    </source>
</evidence>
<feature type="transmembrane region" description="Helical" evidence="1">
    <location>
        <begin position="6"/>
        <end position="29"/>
    </location>
</feature>
<keyword evidence="3" id="KW-1185">Reference proteome</keyword>
<dbReference type="RefSeq" id="WP_338684428.1">
    <property type="nucleotide sequence ID" value="NZ_AP024702.1"/>
</dbReference>
<feature type="transmembrane region" description="Helical" evidence="1">
    <location>
        <begin position="105"/>
        <end position="121"/>
    </location>
</feature>
<evidence type="ECO:0000313" key="3">
    <source>
        <dbReference type="Proteomes" id="UP001374893"/>
    </source>
</evidence>
<dbReference type="Proteomes" id="UP001374893">
    <property type="component" value="Chromosome"/>
</dbReference>
<feature type="transmembrane region" description="Helical" evidence="1">
    <location>
        <begin position="402"/>
        <end position="420"/>
    </location>
</feature>
<name>A0ABM7RAB8_9BACT</name>
<accession>A0ABM7RAB8</accession>
<dbReference type="EMBL" id="AP024702">
    <property type="protein sequence ID" value="BCX48304.1"/>
    <property type="molecule type" value="Genomic_DNA"/>
</dbReference>
<feature type="transmembrane region" description="Helical" evidence="1">
    <location>
        <begin position="232"/>
        <end position="254"/>
    </location>
</feature>
<keyword evidence="1" id="KW-0812">Transmembrane</keyword>
<reference evidence="2 3" key="1">
    <citation type="submission" date="2021-06" db="EMBL/GenBank/DDBJ databases">
        <title>Complete genome of Haloferula helveola possessing various polysaccharide degrading enzymes.</title>
        <authorList>
            <person name="Takami H."/>
            <person name="Huang C."/>
            <person name="Hamasaki K."/>
        </authorList>
    </citation>
    <scope>NUCLEOTIDE SEQUENCE [LARGE SCALE GENOMIC DNA]</scope>
    <source>
        <strain evidence="2 3">CN-1</strain>
    </source>
</reference>
<feature type="transmembrane region" description="Helical" evidence="1">
    <location>
        <begin position="165"/>
        <end position="183"/>
    </location>
</feature>
<feature type="transmembrane region" description="Helical" evidence="1">
    <location>
        <begin position="36"/>
        <end position="57"/>
    </location>
</feature>
<keyword evidence="1" id="KW-1133">Transmembrane helix</keyword>
<sequence>MNNSSQSIRGILIAIVAIAMSIWLGVSIITSQVETLVQAGVVGVVLICVLLGRRIWVLVPIGVALNIPVIRGLGTTEISEMLFIGFTSLMLLMRRAPMKWKIGELDFWAVAVLVMVAQVYLRNPVGLNIFGAGTVGARPYFMVALAFVTMVFLGMYQIRARDMKWVFWLSALGTLLSGPLNYLRVGLGGGNPADLAAEGPSDPGATDRKGYLNTIATEPARMLSSWRSPLRAVFHPIWAPLVLLTFAAAAYSGFRNTVAMVGLIYLAGICYRGGLAATVISVSMGAVLLGGLAVINVAAPLPPNVQRALSPFPGTWEERYVTQAENSTEWRVEMWKSALFTDYWIQNKVLGDGLGMTADELRRSEEIKARGILSGRSGLTSHQEAIMVNGDYHSGPVQTVRTVGYVGLAVLLLAQIRLAVHTHRLIRRCHGTEWYPVALYFGIPLVIYPIFFVLIFGTFGTAGQALFLGIGMVKMLHANLPVPEFATGRRSKLYQPLLTRNTGAASSH</sequence>
<proteinExistence type="predicted"/>
<gene>
    <name evidence="2" type="ORF">HAHE_22120</name>
</gene>
<feature type="transmembrane region" description="Helical" evidence="1">
    <location>
        <begin position="275"/>
        <end position="299"/>
    </location>
</feature>
<protein>
    <submittedName>
        <fullName evidence="2">Uncharacterized protein</fullName>
    </submittedName>
</protein>
<feature type="transmembrane region" description="Helical" evidence="1">
    <location>
        <begin position="141"/>
        <end position="158"/>
    </location>
</feature>
<organism evidence="2 3">
    <name type="scientific">Haloferula helveola</name>
    <dbReference type="NCBI Taxonomy" id="490095"/>
    <lineage>
        <taxon>Bacteria</taxon>
        <taxon>Pseudomonadati</taxon>
        <taxon>Verrucomicrobiota</taxon>
        <taxon>Verrucomicrobiia</taxon>
        <taxon>Verrucomicrobiales</taxon>
        <taxon>Verrucomicrobiaceae</taxon>
        <taxon>Haloferula</taxon>
    </lineage>
</organism>
<keyword evidence="1" id="KW-0472">Membrane</keyword>
<feature type="transmembrane region" description="Helical" evidence="1">
    <location>
        <begin position="432"/>
        <end position="456"/>
    </location>
</feature>